<sequence length="76" mass="8694">MQQKMKQLSFVVKRLVNPSLRSNGYVMEFLLKKLPQTHGAKSLQTVLSLKGWIRRTQLTMVAMPPIALVMSTKMCM</sequence>
<comment type="caution">
    <text evidence="1">The sequence shown here is derived from an EMBL/GenBank/DDBJ whole genome shotgun (WGS) entry which is preliminary data.</text>
</comment>
<keyword evidence="2" id="KW-1185">Reference proteome</keyword>
<gene>
    <name evidence="1" type="ORF">TPAB3V08_LOCUS12169</name>
</gene>
<reference evidence="1" key="1">
    <citation type="submission" date="2021-03" db="EMBL/GenBank/DDBJ databases">
        <authorList>
            <person name="Tran Van P."/>
        </authorList>
    </citation>
    <scope>NUCLEOTIDE SEQUENCE</scope>
</reference>
<protein>
    <submittedName>
        <fullName evidence="1">Uncharacterized protein</fullName>
    </submittedName>
</protein>
<accession>A0ABN7PBR1</accession>
<organism evidence="1 2">
    <name type="scientific">Timema podura</name>
    <name type="common">Walking stick</name>
    <dbReference type="NCBI Taxonomy" id="61482"/>
    <lineage>
        <taxon>Eukaryota</taxon>
        <taxon>Metazoa</taxon>
        <taxon>Ecdysozoa</taxon>
        <taxon>Arthropoda</taxon>
        <taxon>Hexapoda</taxon>
        <taxon>Insecta</taxon>
        <taxon>Pterygota</taxon>
        <taxon>Neoptera</taxon>
        <taxon>Polyneoptera</taxon>
        <taxon>Phasmatodea</taxon>
        <taxon>Timematodea</taxon>
        <taxon>Timematoidea</taxon>
        <taxon>Timematidae</taxon>
        <taxon>Timema</taxon>
    </lineage>
</organism>
<evidence type="ECO:0000313" key="1">
    <source>
        <dbReference type="EMBL" id="CAG2065225.1"/>
    </source>
</evidence>
<dbReference type="EMBL" id="CAJPIN010041009">
    <property type="protein sequence ID" value="CAG2065225.1"/>
    <property type="molecule type" value="Genomic_DNA"/>
</dbReference>
<dbReference type="Proteomes" id="UP001153148">
    <property type="component" value="Unassembled WGS sequence"/>
</dbReference>
<evidence type="ECO:0000313" key="2">
    <source>
        <dbReference type="Proteomes" id="UP001153148"/>
    </source>
</evidence>
<proteinExistence type="predicted"/>
<name>A0ABN7PBR1_TIMPD</name>